<dbReference type="KEGG" id="vg:8684127"/>
<dbReference type="RefSeq" id="YP_003359033.1">
    <property type="nucleotide sequence ID" value="NC_013697.1"/>
</dbReference>
<evidence type="ECO:0000313" key="1">
    <source>
        <dbReference type="EMBL" id="ACV50201.1"/>
    </source>
</evidence>
<proteinExistence type="predicted"/>
<dbReference type="EMBL" id="GQ357915">
    <property type="protein sequence ID" value="ACV50201.1"/>
    <property type="molecule type" value="Genomic_DNA"/>
</dbReference>
<keyword evidence="2" id="KW-1185">Reference proteome</keyword>
<evidence type="ECO:0000313" key="2">
    <source>
        <dbReference type="Proteomes" id="UP000008986"/>
    </source>
</evidence>
<gene>
    <name evidence="1" type="primary">179</name>
</gene>
<dbReference type="GeneID" id="8684127"/>
<organism evidence="1 2">
    <name type="scientific">Delftia phage PhiW-14</name>
    <name type="common">Deftia acidovorans bacteriophage phiW-14</name>
    <dbReference type="NCBI Taxonomy" id="665032"/>
    <lineage>
        <taxon>Viruses</taxon>
        <taxon>Duplodnaviria</taxon>
        <taxon>Heunggongvirae</taxon>
        <taxon>Uroviricota</taxon>
        <taxon>Caudoviricetes</taxon>
        <taxon>Ionavirus</taxon>
        <taxon>Ionavirus W14</taxon>
    </lineage>
</organism>
<protein>
    <submittedName>
        <fullName evidence="1">Uncharacterized protein</fullName>
    </submittedName>
</protein>
<accession>C9DGF0</accession>
<sequence>MNTGVWMPKRMDLWEAIEADAFVAQRLKPKPYKDWVELDTDQLSIWSCKPNLVIMLVMSGGDQVEGHKQVRQSMANMVAEAYPELATKHNLVIDRKHEYWRTK</sequence>
<reference evidence="2" key="1">
    <citation type="submission" date="2009-07" db="EMBL/GenBank/DDBJ databases">
        <authorList>
            <person name="Kropinski A.M."/>
            <person name="Villegas A."/>
            <person name="Lingohr E.J."/>
        </authorList>
    </citation>
    <scope>NUCLEOTIDE SEQUENCE [LARGE SCALE GENOMIC DNA]</scope>
</reference>
<name>C9DGF0_BPW14</name>
<dbReference type="Proteomes" id="UP000008986">
    <property type="component" value="Segment"/>
</dbReference>
<organismHost>
    <name type="scientific">Delftia acidovorans</name>
    <name type="common">Pseudomonas acidovorans</name>
    <name type="synonym">Comamonas acidovorans</name>
    <dbReference type="NCBI Taxonomy" id="80866"/>
</organismHost>